<dbReference type="Proteomes" id="UP000887116">
    <property type="component" value="Unassembled WGS sequence"/>
</dbReference>
<keyword evidence="2" id="KW-1185">Reference proteome</keyword>
<dbReference type="OrthoDB" id="8057007at2759"/>
<protein>
    <submittedName>
        <fullName evidence="1">Uncharacterized protein</fullName>
    </submittedName>
</protein>
<evidence type="ECO:0000313" key="1">
    <source>
        <dbReference type="EMBL" id="GFR28724.1"/>
    </source>
</evidence>
<reference evidence="1" key="1">
    <citation type="submission" date="2020-07" db="EMBL/GenBank/DDBJ databases">
        <title>Multicomponent nature underlies the extraordinary mechanical properties of spider dragline silk.</title>
        <authorList>
            <person name="Kono N."/>
            <person name="Nakamura H."/>
            <person name="Mori M."/>
            <person name="Yoshida Y."/>
            <person name="Ohtoshi R."/>
            <person name="Malay A.D."/>
            <person name="Moran D.A.P."/>
            <person name="Tomita M."/>
            <person name="Numata K."/>
            <person name="Arakawa K."/>
        </authorList>
    </citation>
    <scope>NUCLEOTIDE SEQUENCE</scope>
</reference>
<proteinExistence type="predicted"/>
<dbReference type="EMBL" id="BMAO01009107">
    <property type="protein sequence ID" value="GFR28724.1"/>
    <property type="molecule type" value="Genomic_DNA"/>
</dbReference>
<evidence type="ECO:0000313" key="2">
    <source>
        <dbReference type="Proteomes" id="UP000887116"/>
    </source>
</evidence>
<organism evidence="1 2">
    <name type="scientific">Trichonephila clavata</name>
    <name type="common">Joro spider</name>
    <name type="synonym">Nephila clavata</name>
    <dbReference type="NCBI Taxonomy" id="2740835"/>
    <lineage>
        <taxon>Eukaryota</taxon>
        <taxon>Metazoa</taxon>
        <taxon>Ecdysozoa</taxon>
        <taxon>Arthropoda</taxon>
        <taxon>Chelicerata</taxon>
        <taxon>Arachnida</taxon>
        <taxon>Araneae</taxon>
        <taxon>Araneomorphae</taxon>
        <taxon>Entelegynae</taxon>
        <taxon>Araneoidea</taxon>
        <taxon>Nephilidae</taxon>
        <taxon>Trichonephila</taxon>
    </lineage>
</organism>
<dbReference type="AlphaFoldDB" id="A0A8X6HRK3"/>
<gene>
    <name evidence="1" type="ORF">TNCT_122341</name>
</gene>
<name>A0A8X6HRK3_TRICU</name>
<sequence length="105" mass="11890">MASDANESGSKSEINQIKNDSYSSMQVDIIGKKSGPEIVINYAWSNEGGIIHSSVYLNYADIESTLTQFKAESHDNIIHWRNSLKISLSYLIYQKYKSLYLLKGH</sequence>
<accession>A0A8X6HRK3</accession>
<comment type="caution">
    <text evidence="1">The sequence shown here is derived from an EMBL/GenBank/DDBJ whole genome shotgun (WGS) entry which is preliminary data.</text>
</comment>